<feature type="coiled-coil region" evidence="2">
    <location>
        <begin position="77"/>
        <end position="104"/>
    </location>
</feature>
<protein>
    <recommendedName>
        <fullName evidence="3">Translin-associated factor X-interacting protein 1 N-terminal domain-containing protein</fullName>
    </recommendedName>
</protein>
<dbReference type="STRING" id="205130.ENSMAMP00000033557"/>
<dbReference type="InterPro" id="IPR032755">
    <property type="entry name" value="TSNAXIP1_N"/>
</dbReference>
<proteinExistence type="predicted"/>
<dbReference type="AlphaFoldDB" id="A0A3Q3NAR4"/>
<dbReference type="Ensembl" id="ENSMAMT00000034417.2">
    <property type="protein sequence ID" value="ENSMAMP00000033557.2"/>
    <property type="gene ID" value="ENSMAMG00000022555.2"/>
</dbReference>
<accession>A0A3Q3NAR4</accession>
<organism evidence="4 5">
    <name type="scientific">Mastacembelus armatus</name>
    <name type="common">zig-zag eel</name>
    <dbReference type="NCBI Taxonomy" id="205130"/>
    <lineage>
        <taxon>Eukaryota</taxon>
        <taxon>Metazoa</taxon>
        <taxon>Chordata</taxon>
        <taxon>Craniata</taxon>
        <taxon>Vertebrata</taxon>
        <taxon>Euteleostomi</taxon>
        <taxon>Actinopterygii</taxon>
        <taxon>Neopterygii</taxon>
        <taxon>Teleostei</taxon>
        <taxon>Neoteleostei</taxon>
        <taxon>Acanthomorphata</taxon>
        <taxon>Anabantaria</taxon>
        <taxon>Synbranchiformes</taxon>
        <taxon>Mastacembelidae</taxon>
        <taxon>Mastacembelus</taxon>
    </lineage>
</organism>
<evidence type="ECO:0000259" key="3">
    <source>
        <dbReference type="Pfam" id="PF15739"/>
    </source>
</evidence>
<sequence>STTVTPVKHQRSTPDILTSGTDERFFQSLFEFIEEEKRYLRCPEQGPDELRYIIYRSVFNKVIARATAYKRLLLSIKAEYDDTIRELKRRQDEARMRQRNLATETDRHRPFTDQGPDVSRFVHADNECLAVCVRTVSAHPTTHLSHGPGLTVAESEDPEALDGHLKRLEAQRAALLDRKSRCVSLEVRAELDAKLHAAELHRDQLTTENNRLKVL</sequence>
<evidence type="ECO:0000256" key="2">
    <source>
        <dbReference type="SAM" id="Coils"/>
    </source>
</evidence>
<reference evidence="4" key="2">
    <citation type="submission" date="2025-09" db="UniProtKB">
        <authorList>
            <consortium name="Ensembl"/>
        </authorList>
    </citation>
    <scope>IDENTIFICATION</scope>
</reference>
<name>A0A3Q3NAR4_9TELE</name>
<feature type="domain" description="Translin-associated factor X-interacting protein 1 N-terminal" evidence="3">
    <location>
        <begin position="31"/>
        <end position="103"/>
    </location>
</feature>
<dbReference type="Proteomes" id="UP000261640">
    <property type="component" value="Unplaced"/>
</dbReference>
<dbReference type="GeneTree" id="ENSGT01030000237817"/>
<keyword evidence="1 2" id="KW-0175">Coiled coil</keyword>
<reference evidence="4" key="1">
    <citation type="submission" date="2025-08" db="UniProtKB">
        <authorList>
            <consortium name="Ensembl"/>
        </authorList>
    </citation>
    <scope>IDENTIFICATION</scope>
</reference>
<keyword evidence="5" id="KW-1185">Reference proteome</keyword>
<evidence type="ECO:0000313" key="4">
    <source>
        <dbReference type="Ensembl" id="ENSMAMP00000033557.2"/>
    </source>
</evidence>
<evidence type="ECO:0000313" key="5">
    <source>
        <dbReference type="Proteomes" id="UP000261640"/>
    </source>
</evidence>
<evidence type="ECO:0000256" key="1">
    <source>
        <dbReference type="ARBA" id="ARBA00023054"/>
    </source>
</evidence>
<dbReference type="Pfam" id="PF15739">
    <property type="entry name" value="TSNAXIP1_N"/>
    <property type="match status" value="1"/>
</dbReference>